<dbReference type="CDD" id="cd17917">
    <property type="entry name" value="DEXHc_RHA-like"/>
    <property type="match status" value="1"/>
</dbReference>
<evidence type="ECO:0000256" key="1">
    <source>
        <dbReference type="ARBA" id="ARBA00012552"/>
    </source>
</evidence>
<evidence type="ECO:0000256" key="3">
    <source>
        <dbReference type="ARBA" id="ARBA00047984"/>
    </source>
</evidence>
<dbReference type="GO" id="GO:0004386">
    <property type="term" value="F:helicase activity"/>
    <property type="evidence" value="ECO:0007669"/>
    <property type="project" value="UniProtKB-KW"/>
</dbReference>
<dbReference type="PANTHER" id="PTHR18934">
    <property type="entry name" value="ATP-DEPENDENT RNA HELICASE"/>
    <property type="match status" value="1"/>
</dbReference>
<evidence type="ECO:0000259" key="5">
    <source>
        <dbReference type="PROSITE" id="PS51194"/>
    </source>
</evidence>
<dbReference type="PANTHER" id="PTHR18934:SF234">
    <property type="entry name" value="PRE-MRNA-SPLICING FACTOR ATP-DEPENDENT RNA HELICASE DEAH4-RELATED"/>
    <property type="match status" value="1"/>
</dbReference>
<name>A0ABQ5DQY7_9ASTR</name>
<dbReference type="InterPro" id="IPR027417">
    <property type="entry name" value="P-loop_NTPase"/>
</dbReference>
<dbReference type="PROSITE" id="PS51192">
    <property type="entry name" value="HELICASE_ATP_BIND_1"/>
    <property type="match status" value="1"/>
</dbReference>
<evidence type="ECO:0000313" key="7">
    <source>
        <dbReference type="Proteomes" id="UP001151760"/>
    </source>
</evidence>
<dbReference type="InterPro" id="IPR002464">
    <property type="entry name" value="DNA/RNA_helicase_DEAH_CS"/>
</dbReference>
<dbReference type="PROSITE" id="PS51194">
    <property type="entry name" value="HELICASE_CTER"/>
    <property type="match status" value="1"/>
</dbReference>
<evidence type="ECO:0000256" key="2">
    <source>
        <dbReference type="ARBA" id="ARBA00022801"/>
    </source>
</evidence>
<keyword evidence="2" id="KW-0378">Hydrolase</keyword>
<keyword evidence="6" id="KW-0067">ATP-binding</keyword>
<dbReference type="Pfam" id="PF00271">
    <property type="entry name" value="Helicase_C"/>
    <property type="match status" value="1"/>
</dbReference>
<proteinExistence type="predicted"/>
<comment type="catalytic activity">
    <reaction evidence="3">
        <text>ATP + H2O = ADP + phosphate + H(+)</text>
        <dbReference type="Rhea" id="RHEA:13065"/>
        <dbReference type="ChEBI" id="CHEBI:15377"/>
        <dbReference type="ChEBI" id="CHEBI:15378"/>
        <dbReference type="ChEBI" id="CHEBI:30616"/>
        <dbReference type="ChEBI" id="CHEBI:43474"/>
        <dbReference type="ChEBI" id="CHEBI:456216"/>
        <dbReference type="EC" id="3.6.4.13"/>
    </reaction>
</comment>
<evidence type="ECO:0000313" key="6">
    <source>
        <dbReference type="EMBL" id="GJT41610.1"/>
    </source>
</evidence>
<sequence>MCFGTNCGGFRESREPTGKADNIVVVGGERRVASELDVIPGYDVGYKLRFENCVYRDIRIKFVSNGMLLRELARDPKLRHYSAIIIDEAHERTIETDILMGLVKNLVFGPRANNLKVIIASATLDGNKFSKYFFDCTVINVPAILLPVETTYTNEQPDSYLTSALVKLLVKIHLAEPEGDVLIFLPGEDEIHELIQLLDEKIEMLAQEFEMDAQLLPLYDSLSPTLLASLFVERVFAPSPANCRRFIVTTSIAETSITVPGIRYVIDSGFMKQKEYNASTGICFLKIVPISKGQAIQRAGRAGRLRYGRCIRLYTLDFYLGTLPDDVVPEIQRSPIASRVLLLKSLQLMSRNSVFSMFLLLILSTMLSRFLLEAVESGCVYQAASVAGMLLAEGSLFQQQSTNAGSSSLPDGTGYGDHIRLLQIYTDWAKERNRWVWCKHHNLQFFSLYLDKYKTESSYWKHVSVGSLILQFLFVRMIKASNTAVTMLALGT</sequence>
<dbReference type="PROSITE" id="PS00690">
    <property type="entry name" value="DEAH_ATP_HELICASE"/>
    <property type="match status" value="1"/>
</dbReference>
<reference evidence="6" key="2">
    <citation type="submission" date="2022-01" db="EMBL/GenBank/DDBJ databases">
        <authorList>
            <person name="Yamashiro T."/>
            <person name="Shiraishi A."/>
            <person name="Satake H."/>
            <person name="Nakayama K."/>
        </authorList>
    </citation>
    <scope>NUCLEOTIDE SEQUENCE</scope>
</reference>
<dbReference type="Proteomes" id="UP001151760">
    <property type="component" value="Unassembled WGS sequence"/>
</dbReference>
<organism evidence="6 7">
    <name type="scientific">Tanacetum coccineum</name>
    <dbReference type="NCBI Taxonomy" id="301880"/>
    <lineage>
        <taxon>Eukaryota</taxon>
        <taxon>Viridiplantae</taxon>
        <taxon>Streptophyta</taxon>
        <taxon>Embryophyta</taxon>
        <taxon>Tracheophyta</taxon>
        <taxon>Spermatophyta</taxon>
        <taxon>Magnoliopsida</taxon>
        <taxon>eudicotyledons</taxon>
        <taxon>Gunneridae</taxon>
        <taxon>Pentapetalae</taxon>
        <taxon>asterids</taxon>
        <taxon>campanulids</taxon>
        <taxon>Asterales</taxon>
        <taxon>Asteraceae</taxon>
        <taxon>Asteroideae</taxon>
        <taxon>Anthemideae</taxon>
        <taxon>Anthemidinae</taxon>
        <taxon>Tanacetum</taxon>
    </lineage>
</organism>
<dbReference type="InterPro" id="IPR001650">
    <property type="entry name" value="Helicase_C-like"/>
</dbReference>
<keyword evidence="6" id="KW-0547">Nucleotide-binding</keyword>
<dbReference type="EC" id="3.6.4.13" evidence="1"/>
<gene>
    <name evidence="6" type="ORF">Tco_0941475</name>
</gene>
<dbReference type="Gene3D" id="3.40.50.300">
    <property type="entry name" value="P-loop containing nucleotide triphosphate hydrolases"/>
    <property type="match status" value="2"/>
</dbReference>
<feature type="domain" description="Helicase C-terminal" evidence="5">
    <location>
        <begin position="164"/>
        <end position="347"/>
    </location>
</feature>
<keyword evidence="6" id="KW-0347">Helicase</keyword>
<keyword evidence="7" id="KW-1185">Reference proteome</keyword>
<dbReference type="CDD" id="cd18791">
    <property type="entry name" value="SF2_C_RHA"/>
    <property type="match status" value="1"/>
</dbReference>
<comment type="caution">
    <text evidence="6">The sequence shown here is derived from an EMBL/GenBank/DDBJ whole genome shotgun (WGS) entry which is preliminary data.</text>
</comment>
<dbReference type="SMART" id="SM00490">
    <property type="entry name" value="HELICc"/>
    <property type="match status" value="1"/>
</dbReference>
<dbReference type="SUPFAM" id="SSF52540">
    <property type="entry name" value="P-loop containing nucleoside triphosphate hydrolases"/>
    <property type="match status" value="1"/>
</dbReference>
<feature type="domain" description="Helicase ATP-binding" evidence="4">
    <location>
        <begin position="30"/>
        <end position="142"/>
    </location>
</feature>
<dbReference type="EMBL" id="BQNB010015576">
    <property type="protein sequence ID" value="GJT41610.1"/>
    <property type="molecule type" value="Genomic_DNA"/>
</dbReference>
<evidence type="ECO:0000259" key="4">
    <source>
        <dbReference type="PROSITE" id="PS51192"/>
    </source>
</evidence>
<accession>A0ABQ5DQY7</accession>
<dbReference type="InterPro" id="IPR014001">
    <property type="entry name" value="Helicase_ATP-bd"/>
</dbReference>
<protein>
    <recommendedName>
        <fullName evidence="1">RNA helicase</fullName>
        <ecNumber evidence="1">3.6.4.13</ecNumber>
    </recommendedName>
</protein>
<reference evidence="6" key="1">
    <citation type="journal article" date="2022" name="Int. J. Mol. Sci.">
        <title>Draft Genome of Tanacetum Coccineum: Genomic Comparison of Closely Related Tanacetum-Family Plants.</title>
        <authorList>
            <person name="Yamashiro T."/>
            <person name="Shiraishi A."/>
            <person name="Nakayama K."/>
            <person name="Satake H."/>
        </authorList>
    </citation>
    <scope>NUCLEOTIDE SEQUENCE</scope>
</reference>